<reference evidence="2" key="2">
    <citation type="submission" date="2011-02" db="EMBL/GenBank/DDBJ databases">
        <authorList>
            <person name="MacLean D."/>
        </authorList>
    </citation>
    <scope>NUCLEOTIDE SEQUENCE</scope>
</reference>
<name>F0WEQ3_9STRA</name>
<reference evidence="2" key="1">
    <citation type="journal article" date="2011" name="PLoS Biol.">
        <title>Gene gain and loss during evolution of obligate parasitism in the white rust pathogen of Arabidopsis thaliana.</title>
        <authorList>
            <person name="Kemen E."/>
            <person name="Gardiner A."/>
            <person name="Schultz-Larsen T."/>
            <person name="Kemen A.C."/>
            <person name="Balmuth A.L."/>
            <person name="Robert-Seilaniantz A."/>
            <person name="Bailey K."/>
            <person name="Holub E."/>
            <person name="Studholme D.J."/>
            <person name="Maclean D."/>
            <person name="Jones J.D."/>
        </authorList>
    </citation>
    <scope>NUCLEOTIDE SEQUENCE</scope>
</reference>
<sequence>MGGQSTRMIGEIAKDSMEIIQQTSRRVYEQNVYAKKQVKDQVRKLKETRNELKEQQNAAQSEIVKSLLRLQSQKQRFDKAAENFADQFSLEKRRKKDVSPKEKQTL</sequence>
<organism evidence="2">
    <name type="scientific">Albugo laibachii Nc14</name>
    <dbReference type="NCBI Taxonomy" id="890382"/>
    <lineage>
        <taxon>Eukaryota</taxon>
        <taxon>Sar</taxon>
        <taxon>Stramenopiles</taxon>
        <taxon>Oomycota</taxon>
        <taxon>Peronosporomycetes</taxon>
        <taxon>Albuginales</taxon>
        <taxon>Albuginaceae</taxon>
        <taxon>Albugo</taxon>
    </lineage>
</organism>
<dbReference type="HOGENOM" id="CLU_2042780_0_0_1"/>
<accession>F0WEQ3</accession>
<dbReference type="EMBL" id="FR824121">
    <property type="protein sequence ID" value="CCA19685.1"/>
    <property type="molecule type" value="Genomic_DNA"/>
</dbReference>
<proteinExistence type="predicted"/>
<feature type="coiled-coil region" evidence="1">
    <location>
        <begin position="35"/>
        <end position="65"/>
    </location>
</feature>
<gene>
    <name evidence="2" type="primary">AlNc14C76G5103</name>
    <name evidence="2" type="ORF">ALNC14_058280</name>
</gene>
<evidence type="ECO:0000256" key="1">
    <source>
        <dbReference type="SAM" id="Coils"/>
    </source>
</evidence>
<evidence type="ECO:0000313" key="2">
    <source>
        <dbReference type="EMBL" id="CCA19685.1"/>
    </source>
</evidence>
<protein>
    <submittedName>
        <fullName evidence="2">AlNc14C76G5103 protein</fullName>
    </submittedName>
</protein>
<dbReference type="AlphaFoldDB" id="F0WEQ3"/>
<keyword evidence="1" id="KW-0175">Coiled coil</keyword>